<dbReference type="GO" id="GO:0003677">
    <property type="term" value="F:DNA binding"/>
    <property type="evidence" value="ECO:0007669"/>
    <property type="project" value="UniProtKB-KW"/>
</dbReference>
<dbReference type="Pfam" id="PF01939">
    <property type="entry name" value="NucS_C"/>
    <property type="match status" value="1"/>
</dbReference>
<accession>A0A176Z9U0</accession>
<dbReference type="Proteomes" id="UP000077173">
    <property type="component" value="Unassembled WGS sequence"/>
</dbReference>
<comment type="caution">
    <text evidence="3">The sequence shown here is derived from an EMBL/GenBank/DDBJ whole genome shotgun (WGS) entry which is preliminary data.</text>
</comment>
<sequence length="309" mass="34114">MKAYYRVMLGKKSAFAAECFAGGFIGADFDIAQDLSKQLPEEWRAFNKQFVPVYLAGHPGKSKVTAGLACGALWTIAKGINAGDIVLCPDGQGSYRVGEVLGGYYYSAGSTLPHRRKVRWLDILIARAAMSETLRNSTGSIGTVSNVSVHRPEIETFLNTTQQPLAIISADPTIEDPAAFAMEQHLEAFLVLNWDQTEFAKTLSIFEEDGEKVGQQYETDAGPIDILAISKDKKRLLVVELKRGRASDVVVGQVLRYMGYVKEEIAEPDQIVEGAIIALDDDKKLRWALAAVPNVSFYRYEIRFKLVKA</sequence>
<gene>
    <name evidence="3" type="ORF">AXW67_09495</name>
</gene>
<protein>
    <recommendedName>
        <fullName evidence="2">Endonuclease NucS C-terminal domain-containing protein</fullName>
    </recommendedName>
</protein>
<organism evidence="3 4">
    <name type="scientific">Bradyrhizobium neotropicale</name>
    <dbReference type="NCBI Taxonomy" id="1497615"/>
    <lineage>
        <taxon>Bacteria</taxon>
        <taxon>Pseudomonadati</taxon>
        <taxon>Pseudomonadota</taxon>
        <taxon>Alphaproteobacteria</taxon>
        <taxon>Hyphomicrobiales</taxon>
        <taxon>Nitrobacteraceae</taxon>
        <taxon>Bradyrhizobium</taxon>
    </lineage>
</organism>
<dbReference type="GeneID" id="32586753"/>
<feature type="domain" description="Endonuclease NucS C-terminal" evidence="2">
    <location>
        <begin position="203"/>
        <end position="276"/>
    </location>
</feature>
<evidence type="ECO:0000259" key="2">
    <source>
        <dbReference type="Pfam" id="PF01939"/>
    </source>
</evidence>
<evidence type="ECO:0000313" key="3">
    <source>
        <dbReference type="EMBL" id="OAF17409.1"/>
    </source>
</evidence>
<keyword evidence="4" id="KW-1185">Reference proteome</keyword>
<evidence type="ECO:0000256" key="1">
    <source>
        <dbReference type="ARBA" id="ARBA00023125"/>
    </source>
</evidence>
<dbReference type="Gene3D" id="3.40.1350.10">
    <property type="match status" value="1"/>
</dbReference>
<dbReference type="EMBL" id="LSEF01000046">
    <property type="protein sequence ID" value="OAF17409.1"/>
    <property type="molecule type" value="Genomic_DNA"/>
</dbReference>
<evidence type="ECO:0000313" key="4">
    <source>
        <dbReference type="Proteomes" id="UP000077173"/>
    </source>
</evidence>
<dbReference type="GO" id="GO:0004519">
    <property type="term" value="F:endonuclease activity"/>
    <property type="evidence" value="ECO:0007669"/>
    <property type="project" value="InterPro"/>
</dbReference>
<proteinExistence type="predicted"/>
<dbReference type="InterPro" id="IPR002793">
    <property type="entry name" value="Endonuclease_NucS"/>
</dbReference>
<dbReference type="CDD" id="cd22341">
    <property type="entry name" value="NucS-like"/>
    <property type="match status" value="1"/>
</dbReference>
<dbReference type="AlphaFoldDB" id="A0A176Z9U0"/>
<name>A0A176Z9U0_9BRAD</name>
<dbReference type="InterPro" id="IPR048301">
    <property type="entry name" value="NucS_C"/>
</dbReference>
<dbReference type="InterPro" id="IPR011856">
    <property type="entry name" value="tRNA_endonuc-like_dom_sf"/>
</dbReference>
<dbReference type="RefSeq" id="WP_063678473.1">
    <property type="nucleotide sequence ID" value="NZ_LSEF01000046.1"/>
</dbReference>
<reference evidence="3 4" key="1">
    <citation type="submission" date="2016-02" db="EMBL/GenBank/DDBJ databases">
        <title>Draft genome sequence of the strain BR 10247T Bradyrhizobium neotropicale isolated from nodules of Centrolobium paraense.</title>
        <authorList>
            <person name="Simoes-Araujo J.L."/>
            <person name="Barauna A.C."/>
            <person name="Silva K."/>
            <person name="Zilli J.E."/>
        </authorList>
    </citation>
    <scope>NUCLEOTIDE SEQUENCE [LARGE SCALE GENOMIC DNA]</scope>
    <source>
        <strain evidence="3 4">BR 10247</strain>
    </source>
</reference>
<keyword evidence="1" id="KW-0238">DNA-binding</keyword>